<reference evidence="1" key="1">
    <citation type="journal article" date="2020" name="Stud. Mycol.">
        <title>101 Dothideomycetes genomes: a test case for predicting lifestyles and emergence of pathogens.</title>
        <authorList>
            <person name="Haridas S."/>
            <person name="Albert R."/>
            <person name="Binder M."/>
            <person name="Bloem J."/>
            <person name="Labutti K."/>
            <person name="Salamov A."/>
            <person name="Andreopoulos B."/>
            <person name="Baker S."/>
            <person name="Barry K."/>
            <person name="Bills G."/>
            <person name="Bluhm B."/>
            <person name="Cannon C."/>
            <person name="Castanera R."/>
            <person name="Culley D."/>
            <person name="Daum C."/>
            <person name="Ezra D."/>
            <person name="Gonzalez J."/>
            <person name="Henrissat B."/>
            <person name="Kuo A."/>
            <person name="Liang C."/>
            <person name="Lipzen A."/>
            <person name="Lutzoni F."/>
            <person name="Magnuson J."/>
            <person name="Mondo S."/>
            <person name="Nolan M."/>
            <person name="Ohm R."/>
            <person name="Pangilinan J."/>
            <person name="Park H.-J."/>
            <person name="Ramirez L."/>
            <person name="Alfaro M."/>
            <person name="Sun H."/>
            <person name="Tritt A."/>
            <person name="Yoshinaga Y."/>
            <person name="Zwiers L.-H."/>
            <person name="Turgeon B."/>
            <person name="Goodwin S."/>
            <person name="Spatafora J."/>
            <person name="Crous P."/>
            <person name="Grigoriev I."/>
        </authorList>
    </citation>
    <scope>NUCLEOTIDE SEQUENCE</scope>
    <source>
        <strain evidence="1">CBS 130266</strain>
    </source>
</reference>
<gene>
    <name evidence="1" type="ORF">EJ08DRAFT_717423</name>
</gene>
<protein>
    <submittedName>
        <fullName evidence="1">Uncharacterized protein</fullName>
    </submittedName>
</protein>
<dbReference type="EMBL" id="MU007047">
    <property type="protein sequence ID" value="KAF2429427.1"/>
    <property type="molecule type" value="Genomic_DNA"/>
</dbReference>
<proteinExistence type="predicted"/>
<name>A0A9P4TY18_9PEZI</name>
<comment type="caution">
    <text evidence="1">The sequence shown here is derived from an EMBL/GenBank/DDBJ whole genome shotgun (WGS) entry which is preliminary data.</text>
</comment>
<accession>A0A9P4TY18</accession>
<sequence length="153" mass="17920">MTLKIKKFCSQFSRLVSELILAFQVVDPIWNSKMSTRFMQNNKLQISQFRSISITPITEICLAFGHHPTPLHRYHRCQTAPHHLIANLCLLQSPHCPHPHSSLQHHFLHRSSLPYHYCSTSSYPWATRRCRCGRHRCDTNSVAFDRYNVYKAC</sequence>
<dbReference type="Proteomes" id="UP000800235">
    <property type="component" value="Unassembled WGS sequence"/>
</dbReference>
<keyword evidence="2" id="KW-1185">Reference proteome</keyword>
<organism evidence="1 2">
    <name type="scientific">Tothia fuscella</name>
    <dbReference type="NCBI Taxonomy" id="1048955"/>
    <lineage>
        <taxon>Eukaryota</taxon>
        <taxon>Fungi</taxon>
        <taxon>Dikarya</taxon>
        <taxon>Ascomycota</taxon>
        <taxon>Pezizomycotina</taxon>
        <taxon>Dothideomycetes</taxon>
        <taxon>Pleosporomycetidae</taxon>
        <taxon>Venturiales</taxon>
        <taxon>Cylindrosympodiaceae</taxon>
        <taxon>Tothia</taxon>
    </lineage>
</organism>
<evidence type="ECO:0000313" key="1">
    <source>
        <dbReference type="EMBL" id="KAF2429427.1"/>
    </source>
</evidence>
<evidence type="ECO:0000313" key="2">
    <source>
        <dbReference type="Proteomes" id="UP000800235"/>
    </source>
</evidence>
<dbReference type="AlphaFoldDB" id="A0A9P4TY18"/>